<evidence type="ECO:0000313" key="2">
    <source>
        <dbReference type="Proteomes" id="UP000078541"/>
    </source>
</evidence>
<sequence>MHVCVPTIFKYTNNLSASRDHEIAALSELGNKHSGEVNSLVIEVRAFNGQRYRRMLTMQHRIPPLINATFPSEQQAAAAAV</sequence>
<reference evidence="1 2" key="1">
    <citation type="submission" date="2016-03" db="EMBL/GenBank/DDBJ databases">
        <title>Trachymyrmex septentrionalis WGS genome.</title>
        <authorList>
            <person name="Nygaard S."/>
            <person name="Hu H."/>
            <person name="Boomsma J."/>
            <person name="Zhang G."/>
        </authorList>
    </citation>
    <scope>NUCLEOTIDE SEQUENCE [LARGE SCALE GENOMIC DNA]</scope>
    <source>
        <strain evidence="1">Tsep2-gDNA-1</strain>
        <tissue evidence="1">Whole body</tissue>
    </source>
</reference>
<proteinExistence type="predicted"/>
<dbReference type="Proteomes" id="UP000078541">
    <property type="component" value="Unassembled WGS sequence"/>
</dbReference>
<dbReference type="EMBL" id="KQ981281">
    <property type="protein sequence ID" value="KYN43281.1"/>
    <property type="molecule type" value="Genomic_DNA"/>
</dbReference>
<keyword evidence="2" id="KW-1185">Reference proteome</keyword>
<dbReference type="AlphaFoldDB" id="A0A195FS66"/>
<organism evidence="1 2">
    <name type="scientific">Trachymyrmex septentrionalis</name>
    <dbReference type="NCBI Taxonomy" id="34720"/>
    <lineage>
        <taxon>Eukaryota</taxon>
        <taxon>Metazoa</taxon>
        <taxon>Ecdysozoa</taxon>
        <taxon>Arthropoda</taxon>
        <taxon>Hexapoda</taxon>
        <taxon>Insecta</taxon>
        <taxon>Pterygota</taxon>
        <taxon>Neoptera</taxon>
        <taxon>Endopterygota</taxon>
        <taxon>Hymenoptera</taxon>
        <taxon>Apocrita</taxon>
        <taxon>Aculeata</taxon>
        <taxon>Formicoidea</taxon>
        <taxon>Formicidae</taxon>
        <taxon>Myrmicinae</taxon>
        <taxon>Trachymyrmex</taxon>
    </lineage>
</organism>
<protein>
    <submittedName>
        <fullName evidence="1">Uncharacterized protein</fullName>
    </submittedName>
</protein>
<accession>A0A195FS66</accession>
<gene>
    <name evidence="1" type="ORF">ALC56_02229</name>
</gene>
<evidence type="ECO:0000313" key="1">
    <source>
        <dbReference type="EMBL" id="KYN43281.1"/>
    </source>
</evidence>
<name>A0A195FS66_9HYME</name>